<dbReference type="EMBL" id="SPHZ02000005">
    <property type="protein sequence ID" value="KAF0918455.1"/>
    <property type="molecule type" value="Genomic_DNA"/>
</dbReference>
<dbReference type="Proteomes" id="UP000479710">
    <property type="component" value="Unassembled WGS sequence"/>
</dbReference>
<protein>
    <submittedName>
        <fullName evidence="2">Uncharacterized protein</fullName>
    </submittedName>
</protein>
<accession>A0A6G1E012</accession>
<gene>
    <name evidence="2" type="ORF">E2562_024239</name>
</gene>
<evidence type="ECO:0000256" key="1">
    <source>
        <dbReference type="SAM" id="MobiDB-lite"/>
    </source>
</evidence>
<proteinExistence type="predicted"/>
<evidence type="ECO:0000313" key="3">
    <source>
        <dbReference type="Proteomes" id="UP000479710"/>
    </source>
</evidence>
<comment type="caution">
    <text evidence="2">The sequence shown here is derived from an EMBL/GenBank/DDBJ whole genome shotgun (WGS) entry which is preliminary data.</text>
</comment>
<dbReference type="AlphaFoldDB" id="A0A6G1E012"/>
<reference evidence="2 3" key="1">
    <citation type="submission" date="2019-11" db="EMBL/GenBank/DDBJ databases">
        <title>Whole genome sequence of Oryza granulata.</title>
        <authorList>
            <person name="Li W."/>
        </authorList>
    </citation>
    <scope>NUCLEOTIDE SEQUENCE [LARGE SCALE GENOMIC DNA]</scope>
    <source>
        <strain evidence="3">cv. Menghai</strain>
        <tissue evidence="2">Leaf</tissue>
    </source>
</reference>
<evidence type="ECO:0000313" key="2">
    <source>
        <dbReference type="EMBL" id="KAF0918455.1"/>
    </source>
</evidence>
<sequence length="111" mass="11995">MPPLTPAQLSSLSLSSFALPRRSAQHFPNPPPTVCEQLHTVPPLGPSDRRPPFLPTAGNRPAPPPLGAQASPPVRHRHPLWTAGETPLPTKTIRAKERGRYSSPIGLRSSH</sequence>
<organism evidence="2 3">
    <name type="scientific">Oryza meyeriana var. granulata</name>
    <dbReference type="NCBI Taxonomy" id="110450"/>
    <lineage>
        <taxon>Eukaryota</taxon>
        <taxon>Viridiplantae</taxon>
        <taxon>Streptophyta</taxon>
        <taxon>Embryophyta</taxon>
        <taxon>Tracheophyta</taxon>
        <taxon>Spermatophyta</taxon>
        <taxon>Magnoliopsida</taxon>
        <taxon>Liliopsida</taxon>
        <taxon>Poales</taxon>
        <taxon>Poaceae</taxon>
        <taxon>BOP clade</taxon>
        <taxon>Oryzoideae</taxon>
        <taxon>Oryzeae</taxon>
        <taxon>Oryzinae</taxon>
        <taxon>Oryza</taxon>
        <taxon>Oryza meyeriana</taxon>
    </lineage>
</organism>
<feature type="region of interest" description="Disordered" evidence="1">
    <location>
        <begin position="38"/>
        <end position="111"/>
    </location>
</feature>
<keyword evidence="3" id="KW-1185">Reference proteome</keyword>
<name>A0A6G1E012_9ORYZ</name>